<dbReference type="Proteomes" id="UP000284842">
    <property type="component" value="Unassembled WGS sequence"/>
</dbReference>
<gene>
    <name evidence="2" type="ORF">CVT24_004802</name>
</gene>
<evidence type="ECO:0000313" key="3">
    <source>
        <dbReference type="Proteomes" id="UP000284842"/>
    </source>
</evidence>
<organism evidence="2 3">
    <name type="scientific">Panaeolus cyanescens</name>
    <dbReference type="NCBI Taxonomy" id="181874"/>
    <lineage>
        <taxon>Eukaryota</taxon>
        <taxon>Fungi</taxon>
        <taxon>Dikarya</taxon>
        <taxon>Basidiomycota</taxon>
        <taxon>Agaricomycotina</taxon>
        <taxon>Agaricomycetes</taxon>
        <taxon>Agaricomycetidae</taxon>
        <taxon>Agaricales</taxon>
        <taxon>Agaricineae</taxon>
        <taxon>Galeropsidaceae</taxon>
        <taxon>Panaeolus</taxon>
    </lineage>
</organism>
<name>A0A409WYH7_9AGAR</name>
<keyword evidence="1" id="KW-0175">Coiled coil</keyword>
<dbReference type="InParanoid" id="A0A409WYH7"/>
<sequence>MAKAATIPLEDYQAVRLRLEEANAIIENLDATIQVLRARQKERERRLACLTSDTRRLRNYARKAKDRSKNQTILQHLVEVEAKIKERNEVIESLRDREFENRQCSMSLFEEKQKQLKRNIIKFDADGGVLTRQDITLQSAGQDRMLIIERGGKERLLFKYGPEVLELATESDEGSTIVLTNLTTGSHEISSTN</sequence>
<evidence type="ECO:0000313" key="2">
    <source>
        <dbReference type="EMBL" id="PPQ83578.1"/>
    </source>
</evidence>
<evidence type="ECO:0000256" key="1">
    <source>
        <dbReference type="SAM" id="Coils"/>
    </source>
</evidence>
<reference evidence="2 3" key="1">
    <citation type="journal article" date="2018" name="Evol. Lett.">
        <title>Horizontal gene cluster transfer increased hallucinogenic mushroom diversity.</title>
        <authorList>
            <person name="Reynolds H.T."/>
            <person name="Vijayakumar V."/>
            <person name="Gluck-Thaler E."/>
            <person name="Korotkin H.B."/>
            <person name="Matheny P.B."/>
            <person name="Slot J.C."/>
        </authorList>
    </citation>
    <scope>NUCLEOTIDE SEQUENCE [LARGE SCALE GENOMIC DNA]</scope>
    <source>
        <strain evidence="2 3">2629</strain>
    </source>
</reference>
<comment type="caution">
    <text evidence="2">The sequence shown here is derived from an EMBL/GenBank/DDBJ whole genome shotgun (WGS) entry which is preliminary data.</text>
</comment>
<protein>
    <submittedName>
        <fullName evidence="2">Uncharacterized protein</fullName>
    </submittedName>
</protein>
<proteinExistence type="predicted"/>
<dbReference type="EMBL" id="NHTK01005015">
    <property type="protein sequence ID" value="PPQ83578.1"/>
    <property type="molecule type" value="Genomic_DNA"/>
</dbReference>
<accession>A0A409WYH7</accession>
<feature type="coiled-coil region" evidence="1">
    <location>
        <begin position="12"/>
        <end position="46"/>
    </location>
</feature>
<dbReference type="AlphaFoldDB" id="A0A409WYH7"/>
<keyword evidence="3" id="KW-1185">Reference proteome</keyword>